<reference evidence="1 2" key="1">
    <citation type="submission" date="2019-08" db="EMBL/GenBank/DDBJ databases">
        <title>Comparison of rpoB and gyrB Sequences from Mobiluncus Species and Development of a Multiplex PCR Method for Clinical Detection of Mobiluncus curtisii and Mobiluncus mulieris.</title>
        <authorList>
            <person name="Yang L."/>
            <person name="Shen Y."/>
            <person name="Xu G."/>
            <person name="Shu L.-B."/>
            <person name="Hu J."/>
            <person name="Zhang R."/>
            <person name="Wang Y."/>
            <person name="Zhou H.-W."/>
            <person name="Zhang X."/>
        </authorList>
    </citation>
    <scope>NUCLEOTIDE SEQUENCE [LARGE SCALE GENOMIC DNA]</scope>
    <source>
        <strain evidence="1 2">M26</strain>
    </source>
</reference>
<dbReference type="GeneID" id="61167505"/>
<organism evidence="1 2">
    <name type="scientific">Mobiluncus mulieris</name>
    <dbReference type="NCBI Taxonomy" id="2052"/>
    <lineage>
        <taxon>Bacteria</taxon>
        <taxon>Bacillati</taxon>
        <taxon>Actinomycetota</taxon>
        <taxon>Actinomycetes</taxon>
        <taxon>Actinomycetales</taxon>
        <taxon>Actinomycetaceae</taxon>
        <taxon>Mobiluncus</taxon>
    </lineage>
</organism>
<protein>
    <submittedName>
        <fullName evidence="1">Uncharacterized protein</fullName>
    </submittedName>
</protein>
<accession>A0ABD4TYQ4</accession>
<evidence type="ECO:0000313" key="2">
    <source>
        <dbReference type="Proteomes" id="UP001209486"/>
    </source>
</evidence>
<sequence length="59" mass="7244">MRRDYIDTDRYYTEIFAQVLRLSGLPNWPEISRFMGKEYGRIWLDYLKEHPHELVAWPA</sequence>
<proteinExistence type="predicted"/>
<name>A0ABD4TYQ4_9ACTO</name>
<dbReference type="AlphaFoldDB" id="A0ABD4TYQ4"/>
<dbReference type="RefSeq" id="WP_004015178.1">
    <property type="nucleotide sequence ID" value="NZ_CAMPUA010000012.1"/>
</dbReference>
<comment type="caution">
    <text evidence="1">The sequence shown here is derived from an EMBL/GenBank/DDBJ whole genome shotgun (WGS) entry which is preliminary data.</text>
</comment>
<evidence type="ECO:0000313" key="1">
    <source>
        <dbReference type="EMBL" id="MCU9970011.1"/>
    </source>
</evidence>
<dbReference type="EMBL" id="VSZY01000058">
    <property type="protein sequence ID" value="MCU9970011.1"/>
    <property type="molecule type" value="Genomic_DNA"/>
</dbReference>
<gene>
    <name evidence="1" type="ORF">FYZ43_11735</name>
</gene>
<dbReference type="Proteomes" id="UP001209486">
    <property type="component" value="Unassembled WGS sequence"/>
</dbReference>